<reference evidence="5 6" key="1">
    <citation type="submission" date="2019-03" db="EMBL/GenBank/DDBJ databases">
        <title>Root nodule microbial communities of legume samples collected from USA, Mexico and Botswana.</title>
        <authorList>
            <person name="Hirsch A."/>
        </authorList>
    </citation>
    <scope>NUCLEOTIDE SEQUENCE [LARGE SCALE GENOMIC DNA]</scope>
    <source>
        <strain evidence="5 6">55</strain>
    </source>
</reference>
<reference evidence="7" key="2">
    <citation type="submission" date="2024-07" db="EMBL/GenBank/DDBJ databases">
        <title>Pseudomonas strain that inhibits Aeromonas fish pathogens.</title>
        <authorList>
            <person name="Wildschutte H."/>
        </authorList>
    </citation>
    <scope>NUCLEOTIDE SEQUENCE [LARGE SCALE GENOMIC DNA]</scope>
    <source>
        <strain evidence="7">n60</strain>
    </source>
</reference>
<dbReference type="GO" id="GO:0004497">
    <property type="term" value="F:monooxygenase activity"/>
    <property type="evidence" value="ECO:0007669"/>
    <property type="project" value="UniProtKB-KW"/>
</dbReference>
<comment type="caution">
    <text evidence="5">The sequence shown here is derived from an EMBL/GenBank/DDBJ whole genome shotgun (WGS) entry which is preliminary data.</text>
</comment>
<dbReference type="SUPFAM" id="SSF50475">
    <property type="entry name" value="FMN-binding split barrel"/>
    <property type="match status" value="1"/>
</dbReference>
<dbReference type="InterPro" id="IPR012349">
    <property type="entry name" value="Split_barrel_FMN-bd"/>
</dbReference>
<dbReference type="EMBL" id="SMCX01000042">
    <property type="protein sequence ID" value="TCW19325.1"/>
    <property type="molecule type" value="Genomic_DNA"/>
</dbReference>
<keyword evidence="2 4" id="KW-0560">Oxidoreductase</keyword>
<protein>
    <submittedName>
        <fullName evidence="5">3-hydroxy-9,10-secoandrosta-1,3,5(10)-triene-9, 17-dione monooxygenase reductase component</fullName>
    </submittedName>
    <submittedName>
        <fullName evidence="4">Flavin reductase family protein</fullName>
        <ecNumber evidence="4">1.5.1.-</ecNumber>
    </submittedName>
</protein>
<proteinExistence type="inferred from homology"/>
<dbReference type="Gene3D" id="2.30.110.10">
    <property type="entry name" value="Electron Transport, Fmn-binding Protein, Chain A"/>
    <property type="match status" value="1"/>
</dbReference>
<dbReference type="AlphaFoldDB" id="A0A4R3ZNH4"/>
<dbReference type="InterPro" id="IPR002563">
    <property type="entry name" value="Flavin_Rdtase-like_dom"/>
</dbReference>
<dbReference type="Proteomes" id="UP001560293">
    <property type="component" value="Unassembled WGS sequence"/>
</dbReference>
<keyword evidence="7" id="KW-1185">Reference proteome</keyword>
<feature type="domain" description="Flavin reductase like" evidence="3">
    <location>
        <begin position="21"/>
        <end position="165"/>
    </location>
</feature>
<dbReference type="RefSeq" id="WP_061228626.1">
    <property type="nucleotide sequence ID" value="NZ_CP143053.1"/>
</dbReference>
<dbReference type="GO" id="GO:0010181">
    <property type="term" value="F:FMN binding"/>
    <property type="evidence" value="ECO:0007669"/>
    <property type="project" value="InterPro"/>
</dbReference>
<dbReference type="Proteomes" id="UP000295805">
    <property type="component" value="Unassembled WGS sequence"/>
</dbReference>
<evidence type="ECO:0000313" key="5">
    <source>
        <dbReference type="EMBL" id="TCW19325.1"/>
    </source>
</evidence>
<gene>
    <name evidence="4" type="ORF">AB6N35_06970</name>
    <name evidence="5" type="ORF">EDD19_1425</name>
</gene>
<dbReference type="GeneID" id="89529105"/>
<reference evidence="4" key="3">
    <citation type="submission" date="2024-07" db="EMBL/GenBank/DDBJ databases">
        <authorList>
            <person name="Wildschutte H."/>
        </authorList>
    </citation>
    <scope>NUCLEOTIDE SEQUENCE</scope>
    <source>
        <strain evidence="4">N60</strain>
    </source>
</reference>
<name>A0A4R3ZNH4_9ACTN</name>
<evidence type="ECO:0000256" key="2">
    <source>
        <dbReference type="ARBA" id="ARBA00023002"/>
    </source>
</evidence>
<dbReference type="EMBL" id="JBFTEZ010000002">
    <property type="protein sequence ID" value="MEX6464095.1"/>
    <property type="molecule type" value="Genomic_DNA"/>
</dbReference>
<dbReference type="GO" id="GO:0042602">
    <property type="term" value="F:riboflavin reductase (NADPH) activity"/>
    <property type="evidence" value="ECO:0007669"/>
    <property type="project" value="TreeGrafter"/>
</dbReference>
<comment type="similarity">
    <text evidence="1">Belongs to the non-flavoprotein flavin reductase family.</text>
</comment>
<evidence type="ECO:0000313" key="7">
    <source>
        <dbReference type="Proteomes" id="UP001560293"/>
    </source>
</evidence>
<sequence length="214" mass="22193">MDIAVDSEIDHHDPVALRELLGRFCSGITVVATEGPAGVAGFACQSFSALSLDPPMVLISVMRRSRTLPVLLERGDFAVSVLGSDAAEVSATVGGRDPDKFSRVPLAWTGRGMPVIAGSLAWFDCSVTRVVDGGDHVVILADVNGAGPQDSSGDPLLFFRGRYEQMARPMPTVPTAVTHAATPGIASAAAAAAVDGAYREPVGALAGYVPGDWF</sequence>
<dbReference type="InterPro" id="IPR050268">
    <property type="entry name" value="NADH-dep_flavin_reductase"/>
</dbReference>
<dbReference type="PANTHER" id="PTHR30466">
    <property type="entry name" value="FLAVIN REDUCTASE"/>
    <property type="match status" value="1"/>
</dbReference>
<evidence type="ECO:0000313" key="6">
    <source>
        <dbReference type="Proteomes" id="UP000295805"/>
    </source>
</evidence>
<evidence type="ECO:0000259" key="3">
    <source>
        <dbReference type="SMART" id="SM00903"/>
    </source>
</evidence>
<dbReference type="Pfam" id="PF01613">
    <property type="entry name" value="Flavin_Reduct"/>
    <property type="match status" value="1"/>
</dbReference>
<keyword evidence="5" id="KW-0503">Monooxygenase</keyword>
<accession>A0A4R3ZNH4</accession>
<dbReference type="SMART" id="SM00903">
    <property type="entry name" value="Flavin_Reduct"/>
    <property type="match status" value="1"/>
</dbReference>
<dbReference type="PANTHER" id="PTHR30466:SF11">
    <property type="entry name" value="FLAVIN-DEPENDENT MONOOXYGENASE, REDUCTASE SUBUNIT HSAB"/>
    <property type="match status" value="1"/>
</dbReference>
<organism evidence="5 6">
    <name type="scientific">Dietzia cinnamea</name>
    <dbReference type="NCBI Taxonomy" id="321318"/>
    <lineage>
        <taxon>Bacteria</taxon>
        <taxon>Bacillati</taxon>
        <taxon>Actinomycetota</taxon>
        <taxon>Actinomycetes</taxon>
        <taxon>Mycobacteriales</taxon>
        <taxon>Dietziaceae</taxon>
        <taxon>Dietzia</taxon>
    </lineage>
</organism>
<evidence type="ECO:0000313" key="4">
    <source>
        <dbReference type="EMBL" id="MEX6464095.1"/>
    </source>
</evidence>
<evidence type="ECO:0000256" key="1">
    <source>
        <dbReference type="ARBA" id="ARBA00008898"/>
    </source>
</evidence>
<dbReference type="EC" id="1.5.1.-" evidence="4"/>